<dbReference type="GO" id="GO:0016740">
    <property type="term" value="F:transferase activity"/>
    <property type="evidence" value="ECO:0007669"/>
    <property type="project" value="UniProtKB-KW"/>
</dbReference>
<dbReference type="AlphaFoldDB" id="A0A239EL50"/>
<keyword evidence="2" id="KW-0808">Transferase</keyword>
<gene>
    <name evidence="2" type="ORF">SAMN06296052_106240</name>
</gene>
<reference evidence="3" key="1">
    <citation type="submission" date="2017-06" db="EMBL/GenBank/DDBJ databases">
        <authorList>
            <person name="Varghese N."/>
            <person name="Submissions S."/>
        </authorList>
    </citation>
    <scope>NUCLEOTIDE SEQUENCE [LARGE SCALE GENOMIC DNA]</scope>
    <source>
        <strain evidence="3">NKM1</strain>
    </source>
</reference>
<dbReference type="Proteomes" id="UP000198432">
    <property type="component" value="Unassembled WGS sequence"/>
</dbReference>
<dbReference type="SUPFAM" id="SSF53448">
    <property type="entry name" value="Nucleotide-diphospho-sugar transferases"/>
    <property type="match status" value="1"/>
</dbReference>
<dbReference type="InterPro" id="IPR029044">
    <property type="entry name" value="Nucleotide-diphossugar_trans"/>
</dbReference>
<evidence type="ECO:0000313" key="3">
    <source>
        <dbReference type="Proteomes" id="UP000198432"/>
    </source>
</evidence>
<proteinExistence type="predicted"/>
<dbReference type="InterPro" id="IPR001173">
    <property type="entry name" value="Glyco_trans_2-like"/>
</dbReference>
<sequence>MIYIIIPVFNRLEYTKSCLFSINEQTYKQYKVIVVDHGSTDGTSEFIYENFPDVHVLQGDESMWWTAATNLGVQKVLEISDSINDFVLTLNNDLVVRDNYLEELLKVCEENKPAFVGSVSVDINSRERVYFAGTLWNNITAKYRPAVDLGLSLKTLQKRQDFVVADLLPGRGVLIPIACIRELGLYNQRDFPHYMADEEFSLRCKKQGYNLLVATKAVVFSHVEETGLKQHHKKMDFSYWKDFYTSPKSPNNLRTRWNWAKNNTPIPLLYFTFDTARTLYSQLKVKG</sequence>
<evidence type="ECO:0000259" key="1">
    <source>
        <dbReference type="Pfam" id="PF00535"/>
    </source>
</evidence>
<keyword evidence="3" id="KW-1185">Reference proteome</keyword>
<accession>A0A239EL50</accession>
<dbReference type="PANTHER" id="PTHR43179:SF7">
    <property type="entry name" value="RHAMNOSYLTRANSFERASE WBBL"/>
    <property type="match status" value="1"/>
</dbReference>
<feature type="domain" description="Glycosyltransferase 2-like" evidence="1">
    <location>
        <begin position="4"/>
        <end position="137"/>
    </location>
</feature>
<protein>
    <submittedName>
        <fullName evidence="2">Glycosyltransferase, GT2 family</fullName>
    </submittedName>
</protein>
<evidence type="ECO:0000313" key="2">
    <source>
        <dbReference type="EMBL" id="SNS45500.1"/>
    </source>
</evidence>
<name>A0A239EL50_9BACT</name>
<organism evidence="2 3">
    <name type="scientific">Pontibacter ummariensis</name>
    <dbReference type="NCBI Taxonomy" id="1610492"/>
    <lineage>
        <taxon>Bacteria</taxon>
        <taxon>Pseudomonadati</taxon>
        <taxon>Bacteroidota</taxon>
        <taxon>Cytophagia</taxon>
        <taxon>Cytophagales</taxon>
        <taxon>Hymenobacteraceae</taxon>
        <taxon>Pontibacter</taxon>
    </lineage>
</organism>
<dbReference type="EMBL" id="FZOQ01000006">
    <property type="protein sequence ID" value="SNS45500.1"/>
    <property type="molecule type" value="Genomic_DNA"/>
</dbReference>
<dbReference type="Gene3D" id="3.90.550.10">
    <property type="entry name" value="Spore Coat Polysaccharide Biosynthesis Protein SpsA, Chain A"/>
    <property type="match status" value="1"/>
</dbReference>
<dbReference type="Pfam" id="PF00535">
    <property type="entry name" value="Glycos_transf_2"/>
    <property type="match status" value="1"/>
</dbReference>
<dbReference type="PANTHER" id="PTHR43179">
    <property type="entry name" value="RHAMNOSYLTRANSFERASE WBBL"/>
    <property type="match status" value="1"/>
</dbReference>